<gene>
    <name evidence="1" type="ORF">QE404_002815</name>
</gene>
<protein>
    <recommendedName>
        <fullName evidence="3">Secretin/TonB short N-terminal domain-containing protein</fullName>
    </recommendedName>
</protein>
<keyword evidence="2" id="KW-1185">Reference proteome</keyword>
<reference evidence="1 2" key="1">
    <citation type="submission" date="2023-07" db="EMBL/GenBank/DDBJ databases">
        <title>Functional and genomic diversity of the sorghum phyllosphere microbiome.</title>
        <authorList>
            <person name="Shade A."/>
        </authorList>
    </citation>
    <scope>NUCLEOTIDE SEQUENCE [LARGE SCALE GENOMIC DNA]</scope>
    <source>
        <strain evidence="1 2">SORGH_AS_1064</strain>
    </source>
</reference>
<dbReference type="Proteomes" id="UP001225072">
    <property type="component" value="Unassembled WGS sequence"/>
</dbReference>
<proteinExistence type="predicted"/>
<name>A0ABU0TN64_9FLAO</name>
<evidence type="ECO:0000313" key="2">
    <source>
        <dbReference type="Proteomes" id="UP001225072"/>
    </source>
</evidence>
<dbReference type="RefSeq" id="WP_307451358.1">
    <property type="nucleotide sequence ID" value="NZ_JAUTAL010000001.1"/>
</dbReference>
<dbReference type="EMBL" id="JAUTAL010000001">
    <property type="protein sequence ID" value="MDQ1097668.1"/>
    <property type="molecule type" value="Genomic_DNA"/>
</dbReference>
<organism evidence="1 2">
    <name type="scientific">Chryseobacterium camelliae</name>
    <dbReference type="NCBI Taxonomy" id="1265445"/>
    <lineage>
        <taxon>Bacteria</taxon>
        <taxon>Pseudomonadati</taxon>
        <taxon>Bacteroidota</taxon>
        <taxon>Flavobacteriia</taxon>
        <taxon>Flavobacteriales</taxon>
        <taxon>Weeksellaceae</taxon>
        <taxon>Chryseobacterium group</taxon>
        <taxon>Chryseobacterium</taxon>
    </lineage>
</organism>
<evidence type="ECO:0008006" key="3">
    <source>
        <dbReference type="Google" id="ProtNLM"/>
    </source>
</evidence>
<accession>A0ABU0TN64</accession>
<sequence length="102" mass="11632">MKNLCTTAVFFLLGLTTLNGQQQKTSAMRVTYQAGSIPASEAIERFLEENKFKQFAYSRESLKDYRIRPVKCTNESVLNCLAKILKGLPFEALIYENTKNPF</sequence>
<comment type="caution">
    <text evidence="1">The sequence shown here is derived from an EMBL/GenBank/DDBJ whole genome shotgun (WGS) entry which is preliminary data.</text>
</comment>
<evidence type="ECO:0000313" key="1">
    <source>
        <dbReference type="EMBL" id="MDQ1097668.1"/>
    </source>
</evidence>